<reference evidence="1" key="1">
    <citation type="submission" date="2021-06" db="EMBL/GenBank/DDBJ databases">
        <authorList>
            <person name="Kallberg Y."/>
            <person name="Tangrot J."/>
            <person name="Rosling A."/>
        </authorList>
    </citation>
    <scope>NUCLEOTIDE SEQUENCE</scope>
    <source>
        <strain evidence="1">AU212A</strain>
    </source>
</reference>
<proteinExistence type="predicted"/>
<feature type="non-terminal residue" evidence="1">
    <location>
        <position position="1"/>
    </location>
</feature>
<sequence length="486" mass="55602">FCPTCNRSYPMNSSWWCNDCDRKQLMEGWTSGNSEYDKIIKDTQHEVTGFNDPCLRWIPPYLIKDWVKIAKGGYGTVHSAKWIGAKFKELEMHIITHMVTPVFEELKVAIKTFDSEQDFRNELKAAASPFQLYVSQIRPIGISRVEATGKYCLVMNYAENRDLLYYLQKNPNPSVDTKIKILVYLVNYLKALHVQNLIHRNIHSGNVLIGSQIACDGTRFLTCALTDYGLSINKDNVNCLGKVSGVLPYIAPEVIRGKPYTQAADIYAFGILMWLLECCDLPFNDRPHDNTLASAICQGLRPELPTWTSDCYSKLYKCCVDADFSKRPSAYEIFEIISKWEKDPKCMHALNIAYKSQKKNFLKRNKKIHPGAIYTSRTFNFENLMTKINPKSILSSRENLLPSVEEIRKWDTPDTLINFLKNPKLCLNLKEDHFKFFHSQEIDGPAFLLLTEEVLISDGLKRGPAVKIANLIKEILEGEGRSKNAQ</sequence>
<evidence type="ECO:0000313" key="1">
    <source>
        <dbReference type="EMBL" id="CAG8654688.1"/>
    </source>
</evidence>
<feature type="non-terminal residue" evidence="1">
    <location>
        <position position="486"/>
    </location>
</feature>
<dbReference type="Proteomes" id="UP000789860">
    <property type="component" value="Unassembled WGS sequence"/>
</dbReference>
<evidence type="ECO:0000313" key="2">
    <source>
        <dbReference type="Proteomes" id="UP000789860"/>
    </source>
</evidence>
<organism evidence="1 2">
    <name type="scientific">Scutellospora calospora</name>
    <dbReference type="NCBI Taxonomy" id="85575"/>
    <lineage>
        <taxon>Eukaryota</taxon>
        <taxon>Fungi</taxon>
        <taxon>Fungi incertae sedis</taxon>
        <taxon>Mucoromycota</taxon>
        <taxon>Glomeromycotina</taxon>
        <taxon>Glomeromycetes</taxon>
        <taxon>Diversisporales</taxon>
        <taxon>Gigasporaceae</taxon>
        <taxon>Scutellospora</taxon>
    </lineage>
</organism>
<name>A0ACA9NMI8_9GLOM</name>
<protein>
    <submittedName>
        <fullName evidence="1">3443_t:CDS:1</fullName>
    </submittedName>
</protein>
<dbReference type="EMBL" id="CAJVPM010024665">
    <property type="protein sequence ID" value="CAG8654688.1"/>
    <property type="molecule type" value="Genomic_DNA"/>
</dbReference>
<keyword evidence="2" id="KW-1185">Reference proteome</keyword>
<gene>
    <name evidence="1" type="ORF">SCALOS_LOCUS8794</name>
</gene>
<accession>A0ACA9NMI8</accession>
<comment type="caution">
    <text evidence="1">The sequence shown here is derived from an EMBL/GenBank/DDBJ whole genome shotgun (WGS) entry which is preliminary data.</text>
</comment>